<keyword evidence="4 7" id="KW-1133">Transmembrane helix</keyword>
<comment type="similarity">
    <text evidence="2">Belongs to the ADIPOR family.</text>
</comment>
<dbReference type="InterPro" id="IPR004254">
    <property type="entry name" value="AdipoR/HlyIII-related"/>
</dbReference>
<feature type="transmembrane region" description="Helical" evidence="7">
    <location>
        <begin position="148"/>
        <end position="171"/>
    </location>
</feature>
<evidence type="ECO:0000256" key="6">
    <source>
        <dbReference type="PIRSR" id="PIRSR604254-1"/>
    </source>
</evidence>
<dbReference type="Pfam" id="PF03006">
    <property type="entry name" value="HlyIII"/>
    <property type="match status" value="1"/>
</dbReference>
<sequence length="312" mass="34800">MAEQNIVRRETHDATVREAMSVEPGQYSSHVGRGTSPTVSWKAIEPWQRDNEYILTGYRRVQRSFRGCLASLFGYLHNETVNIHSHLSGAVLFAYLLCTSHSTHATTTWHDDAVFAIFLSSTIFCLLGSATMHAFSCHSEPVCARCHALDYTGIVVLIVGSFFPCIYYGFYCDPHTQVFYLSLISISGMGAAWIVLDPEYSRPSHRGARTKVFIALGLSALLPVSHALVSHGFSKLLHEMGFGWLILSGVLYIAGALLYANRIPERYAPGKFDYFFSSHQIFHVHVVVAALAHYACVLTAFGHWHSRNGLCY</sequence>
<feature type="transmembrane region" description="Helical" evidence="7">
    <location>
        <begin position="177"/>
        <end position="196"/>
    </location>
</feature>
<name>A0A165SUX3_9AGAM</name>
<evidence type="ECO:0000313" key="8">
    <source>
        <dbReference type="EMBL" id="KZT25714.1"/>
    </source>
</evidence>
<dbReference type="GO" id="GO:0006882">
    <property type="term" value="P:intracellular zinc ion homeostasis"/>
    <property type="evidence" value="ECO:0007669"/>
    <property type="project" value="TreeGrafter"/>
</dbReference>
<dbReference type="Proteomes" id="UP000076761">
    <property type="component" value="Unassembled WGS sequence"/>
</dbReference>
<organism evidence="8 9">
    <name type="scientific">Neolentinus lepideus HHB14362 ss-1</name>
    <dbReference type="NCBI Taxonomy" id="1314782"/>
    <lineage>
        <taxon>Eukaryota</taxon>
        <taxon>Fungi</taxon>
        <taxon>Dikarya</taxon>
        <taxon>Basidiomycota</taxon>
        <taxon>Agaricomycotina</taxon>
        <taxon>Agaricomycetes</taxon>
        <taxon>Gloeophyllales</taxon>
        <taxon>Gloeophyllaceae</taxon>
        <taxon>Neolentinus</taxon>
    </lineage>
</organism>
<accession>A0A165SUX3</accession>
<gene>
    <name evidence="8" type="ORF">NEOLEDRAFT_1133232</name>
</gene>
<evidence type="ECO:0000256" key="7">
    <source>
        <dbReference type="SAM" id="Phobius"/>
    </source>
</evidence>
<dbReference type="OrthoDB" id="529367at2759"/>
<evidence type="ECO:0000313" key="9">
    <source>
        <dbReference type="Proteomes" id="UP000076761"/>
    </source>
</evidence>
<dbReference type="STRING" id="1314782.A0A165SUX3"/>
<feature type="transmembrane region" description="Helical" evidence="7">
    <location>
        <begin position="281"/>
        <end position="304"/>
    </location>
</feature>
<keyword evidence="6" id="KW-0479">Metal-binding</keyword>
<dbReference type="GO" id="GO:0038023">
    <property type="term" value="F:signaling receptor activity"/>
    <property type="evidence" value="ECO:0007669"/>
    <property type="project" value="TreeGrafter"/>
</dbReference>
<evidence type="ECO:0000256" key="3">
    <source>
        <dbReference type="ARBA" id="ARBA00022692"/>
    </source>
</evidence>
<comment type="subcellular location">
    <subcellularLocation>
        <location evidence="1">Membrane</location>
        <topology evidence="1">Multi-pass membrane protein</topology>
    </subcellularLocation>
</comment>
<evidence type="ECO:0000256" key="2">
    <source>
        <dbReference type="ARBA" id="ARBA00007018"/>
    </source>
</evidence>
<keyword evidence="9" id="KW-1185">Reference proteome</keyword>
<reference evidence="8 9" key="1">
    <citation type="journal article" date="2016" name="Mol. Biol. Evol.">
        <title>Comparative Genomics of Early-Diverging Mushroom-Forming Fungi Provides Insights into the Origins of Lignocellulose Decay Capabilities.</title>
        <authorList>
            <person name="Nagy L.G."/>
            <person name="Riley R."/>
            <person name="Tritt A."/>
            <person name="Adam C."/>
            <person name="Daum C."/>
            <person name="Floudas D."/>
            <person name="Sun H."/>
            <person name="Yadav J.S."/>
            <person name="Pangilinan J."/>
            <person name="Larsson K.H."/>
            <person name="Matsuura K."/>
            <person name="Barry K."/>
            <person name="Labutti K."/>
            <person name="Kuo R."/>
            <person name="Ohm R.A."/>
            <person name="Bhattacharya S.S."/>
            <person name="Shirouzu T."/>
            <person name="Yoshinaga Y."/>
            <person name="Martin F.M."/>
            <person name="Grigoriev I.V."/>
            <person name="Hibbett D.S."/>
        </authorList>
    </citation>
    <scope>NUCLEOTIDE SEQUENCE [LARGE SCALE GENOMIC DNA]</scope>
    <source>
        <strain evidence="8 9">HHB14362 ss-1</strain>
    </source>
</reference>
<evidence type="ECO:0000256" key="4">
    <source>
        <dbReference type="ARBA" id="ARBA00022989"/>
    </source>
</evidence>
<dbReference type="FunCoup" id="A0A165SUX3">
    <property type="interactions" value="43"/>
</dbReference>
<dbReference type="GO" id="GO:0016020">
    <property type="term" value="C:membrane"/>
    <property type="evidence" value="ECO:0007669"/>
    <property type="project" value="UniProtKB-SubCell"/>
</dbReference>
<feature type="transmembrane region" description="Helical" evidence="7">
    <location>
        <begin position="113"/>
        <end position="136"/>
    </location>
</feature>
<feature type="binding site" evidence="6">
    <location>
        <position position="279"/>
    </location>
    <ligand>
        <name>Zn(2+)</name>
        <dbReference type="ChEBI" id="CHEBI:29105"/>
    </ligand>
</feature>
<dbReference type="PANTHER" id="PTHR20855">
    <property type="entry name" value="ADIPOR/PROGESTIN RECEPTOR-RELATED"/>
    <property type="match status" value="1"/>
</dbReference>
<feature type="binding site" evidence="6">
    <location>
        <position position="133"/>
    </location>
    <ligand>
        <name>Zn(2+)</name>
        <dbReference type="ChEBI" id="CHEBI:29105"/>
    </ligand>
</feature>
<feature type="transmembrane region" description="Helical" evidence="7">
    <location>
        <begin position="208"/>
        <end position="229"/>
    </location>
</feature>
<proteinExistence type="inferred from homology"/>
<evidence type="ECO:0000256" key="1">
    <source>
        <dbReference type="ARBA" id="ARBA00004141"/>
    </source>
</evidence>
<keyword evidence="3 7" id="KW-0812">Transmembrane</keyword>
<dbReference type="PANTHER" id="PTHR20855:SF52">
    <property type="entry name" value="ADIPONECTIN RECEPTOR PROTEIN"/>
    <property type="match status" value="1"/>
</dbReference>
<keyword evidence="5 7" id="KW-0472">Membrane</keyword>
<dbReference type="GO" id="GO:0046872">
    <property type="term" value="F:metal ion binding"/>
    <property type="evidence" value="ECO:0007669"/>
    <property type="project" value="UniProtKB-KW"/>
</dbReference>
<dbReference type="AlphaFoldDB" id="A0A165SUX3"/>
<feature type="binding site" evidence="6">
    <location>
        <position position="283"/>
    </location>
    <ligand>
        <name>Zn(2+)</name>
        <dbReference type="ChEBI" id="CHEBI:29105"/>
    </ligand>
</feature>
<dbReference type="EMBL" id="KV425570">
    <property type="protein sequence ID" value="KZT25714.1"/>
    <property type="molecule type" value="Genomic_DNA"/>
</dbReference>
<protein>
    <submittedName>
        <fullName evidence="8">HlyIII-domain-containing protein</fullName>
    </submittedName>
</protein>
<keyword evidence="6" id="KW-0862">Zinc</keyword>
<feature type="transmembrane region" description="Helical" evidence="7">
    <location>
        <begin position="241"/>
        <end position="260"/>
    </location>
</feature>
<evidence type="ECO:0000256" key="5">
    <source>
        <dbReference type="ARBA" id="ARBA00023136"/>
    </source>
</evidence>
<dbReference type="InParanoid" id="A0A165SUX3"/>